<keyword evidence="3" id="KW-0808">Transferase</keyword>
<dbReference type="GO" id="GO:0016758">
    <property type="term" value="F:hexosyltransferase activity"/>
    <property type="evidence" value="ECO:0007669"/>
    <property type="project" value="TreeGrafter"/>
</dbReference>
<dbReference type="Proteomes" id="UP000198755">
    <property type="component" value="Unassembled WGS sequence"/>
</dbReference>
<dbReference type="RefSeq" id="WP_091680434.1">
    <property type="nucleotide sequence ID" value="NZ_FOSN01000005.1"/>
</dbReference>
<dbReference type="CDD" id="cd03801">
    <property type="entry name" value="GT4_PimA-like"/>
    <property type="match status" value="1"/>
</dbReference>
<evidence type="ECO:0000259" key="2">
    <source>
        <dbReference type="Pfam" id="PF00534"/>
    </source>
</evidence>
<dbReference type="SUPFAM" id="SSF53756">
    <property type="entry name" value="UDP-Glycosyltransferase/glycogen phosphorylase"/>
    <property type="match status" value="1"/>
</dbReference>
<evidence type="ECO:0000256" key="1">
    <source>
        <dbReference type="SAM" id="MobiDB-lite"/>
    </source>
</evidence>
<accession>A0A1I3Y7X2</accession>
<reference evidence="3 4" key="1">
    <citation type="submission" date="2016-10" db="EMBL/GenBank/DDBJ databases">
        <authorList>
            <person name="de Groot N.N."/>
        </authorList>
    </citation>
    <scope>NUCLEOTIDE SEQUENCE [LARGE SCALE GENOMIC DNA]</scope>
    <source>
        <strain evidence="3 4">NE2</strain>
    </source>
</reference>
<evidence type="ECO:0000313" key="3">
    <source>
        <dbReference type="EMBL" id="SFK27371.1"/>
    </source>
</evidence>
<dbReference type="Pfam" id="PF00534">
    <property type="entry name" value="Glycos_transf_1"/>
    <property type="match status" value="1"/>
</dbReference>
<protein>
    <submittedName>
        <fullName evidence="3">Glycosyltransferase involved in cell wall bisynthesis</fullName>
    </submittedName>
</protein>
<dbReference type="PANTHER" id="PTHR45947">
    <property type="entry name" value="SULFOQUINOVOSYL TRANSFERASE SQD2"/>
    <property type="match status" value="1"/>
</dbReference>
<evidence type="ECO:0000313" key="4">
    <source>
        <dbReference type="Proteomes" id="UP000198755"/>
    </source>
</evidence>
<dbReference type="Gene3D" id="3.40.50.2000">
    <property type="entry name" value="Glycogen Phosphorylase B"/>
    <property type="match status" value="2"/>
</dbReference>
<dbReference type="InterPro" id="IPR050194">
    <property type="entry name" value="Glycosyltransferase_grp1"/>
</dbReference>
<dbReference type="OrthoDB" id="9801609at2"/>
<proteinExistence type="predicted"/>
<dbReference type="AlphaFoldDB" id="A0A1I3Y7X2"/>
<keyword evidence="4" id="KW-1185">Reference proteome</keyword>
<feature type="region of interest" description="Disordered" evidence="1">
    <location>
        <begin position="1"/>
        <end position="35"/>
    </location>
</feature>
<dbReference type="EMBL" id="FOSN01000005">
    <property type="protein sequence ID" value="SFK27371.1"/>
    <property type="molecule type" value="Genomic_DNA"/>
</dbReference>
<dbReference type="PANTHER" id="PTHR45947:SF3">
    <property type="entry name" value="SULFOQUINOVOSYL TRANSFERASE SQD2"/>
    <property type="match status" value="1"/>
</dbReference>
<dbReference type="InterPro" id="IPR001296">
    <property type="entry name" value="Glyco_trans_1"/>
</dbReference>
<dbReference type="STRING" id="1612308.SAMN05444581_10538"/>
<feature type="compositionally biased region" description="Basic and acidic residues" evidence="1">
    <location>
        <begin position="16"/>
        <end position="35"/>
    </location>
</feature>
<gene>
    <name evidence="3" type="ORF">SAMN05444581_10538</name>
</gene>
<sequence>MAKAQVPAASPQKPDYLQKDDPPQKDDSPQKPERRIVGCGLSTYSKIGGLQNFNRRVIDVLAKRAALRQQQKPLIIFLGDKTEDLPTDNGVELEAGGSRIHFSFRSIWSALASAEILILFHVHLIPFAGLVRLFRPDLPILLFVHGDEVWIRPHDRKERWYESWCLGAVSRIVAVSEFTANRMACGFRISESKFSILPNAVDPTDRAAQGERDRATILTVNRIEANDRGKNVDQMIRAVARLRTSVPDVQYLIIGDGALRHELEALSAELGVSDIVTFCGWVPPAELQAAYDRATVFAMPSSKEGFGIVYLEAWQRGLPVICSKDGASSEVVTDGVDGFVVDPADVSMICDRLQTLLFRPELCQEMSARGRLKVEAKYLHPAFDAKLNAILNDLILSPAKERRAALREKTRPKLEGRKGASQR</sequence>
<organism evidence="3 4">
    <name type="scientific">Methylocapsa palsarum</name>
    <dbReference type="NCBI Taxonomy" id="1612308"/>
    <lineage>
        <taxon>Bacteria</taxon>
        <taxon>Pseudomonadati</taxon>
        <taxon>Pseudomonadota</taxon>
        <taxon>Alphaproteobacteria</taxon>
        <taxon>Hyphomicrobiales</taxon>
        <taxon>Beijerinckiaceae</taxon>
        <taxon>Methylocapsa</taxon>
    </lineage>
</organism>
<feature type="domain" description="Glycosyl transferase family 1" evidence="2">
    <location>
        <begin position="204"/>
        <end position="371"/>
    </location>
</feature>
<name>A0A1I3Y7X2_9HYPH</name>